<reference evidence="2 3" key="1">
    <citation type="submission" date="2019-12" db="EMBL/GenBank/DDBJ databases">
        <authorList>
            <person name="Dong K."/>
        </authorList>
    </citation>
    <scope>NUCLEOTIDE SEQUENCE [LARGE SCALE GENOMIC DNA]</scope>
    <source>
        <strain evidence="2 3">JCM 31225</strain>
    </source>
</reference>
<dbReference type="CDD" id="cd12105">
    <property type="entry name" value="HmuY"/>
    <property type="match status" value="1"/>
</dbReference>
<dbReference type="RefSeq" id="WP_160367294.1">
    <property type="nucleotide sequence ID" value="NZ_WSQA01000001.1"/>
</dbReference>
<dbReference type="Proteomes" id="UP000435036">
    <property type="component" value="Unassembled WGS sequence"/>
</dbReference>
<keyword evidence="3" id="KW-1185">Reference proteome</keyword>
<evidence type="ECO:0000256" key="1">
    <source>
        <dbReference type="SAM" id="SignalP"/>
    </source>
</evidence>
<dbReference type="AlphaFoldDB" id="A0A6N8KYL5"/>
<dbReference type="PROSITE" id="PS51257">
    <property type="entry name" value="PROKAR_LIPOPROTEIN"/>
    <property type="match status" value="1"/>
</dbReference>
<evidence type="ECO:0008006" key="4">
    <source>
        <dbReference type="Google" id="ProtNLM"/>
    </source>
</evidence>
<feature type="chain" id="PRO_5026805404" description="HmuY family protein" evidence="1">
    <location>
        <begin position="27"/>
        <end position="234"/>
    </location>
</feature>
<sequence length="234" mass="26579">MTKPLKTLVYLAALVLILQGCSKSNIGPEENNSDKLSTWVRDLAGDVDASVGHTAPGKDKRDFHSFLFRFSDQKQVWLKTKADSAKYLPQTDWDLVFSSLYNSSIYINNGEQQAVAWQGNGSKHKMVLIKENYDRVQTAPSDAEFDQSKLYQIGMITDQDSPGWYNYSTTSHLVQVPSNRTYVFRLSNGKYGKLQLINVYKGNPPAVTDLKWATPYFTFRYFIQADGSKNLKTY</sequence>
<comment type="caution">
    <text evidence="2">The sequence shown here is derived from an EMBL/GenBank/DDBJ whole genome shotgun (WGS) entry which is preliminary data.</text>
</comment>
<proteinExistence type="predicted"/>
<feature type="signal peptide" evidence="1">
    <location>
        <begin position="1"/>
        <end position="26"/>
    </location>
</feature>
<dbReference type="InterPro" id="IPR025921">
    <property type="entry name" value="HmuY"/>
</dbReference>
<evidence type="ECO:0000313" key="3">
    <source>
        <dbReference type="Proteomes" id="UP000435036"/>
    </source>
</evidence>
<name>A0A6N8KYL5_9SPHI</name>
<dbReference type="EMBL" id="WSQA01000001">
    <property type="protein sequence ID" value="MVZ60662.1"/>
    <property type="molecule type" value="Genomic_DNA"/>
</dbReference>
<dbReference type="OrthoDB" id="5510929at2"/>
<gene>
    <name evidence="2" type="ORF">GQF63_01370</name>
</gene>
<protein>
    <recommendedName>
        <fullName evidence="4">HmuY family protein</fullName>
    </recommendedName>
</protein>
<evidence type="ECO:0000313" key="2">
    <source>
        <dbReference type="EMBL" id="MVZ60662.1"/>
    </source>
</evidence>
<keyword evidence="1" id="KW-0732">Signal</keyword>
<organism evidence="2 3">
    <name type="scientific">Sphingobacterium humi</name>
    <dbReference type="NCBI Taxonomy" id="1796905"/>
    <lineage>
        <taxon>Bacteria</taxon>
        <taxon>Pseudomonadati</taxon>
        <taxon>Bacteroidota</taxon>
        <taxon>Sphingobacteriia</taxon>
        <taxon>Sphingobacteriales</taxon>
        <taxon>Sphingobacteriaceae</taxon>
        <taxon>Sphingobacterium</taxon>
    </lineage>
</organism>
<accession>A0A6N8KYL5</accession>